<dbReference type="CDD" id="cd00831">
    <property type="entry name" value="CHS_like"/>
    <property type="match status" value="1"/>
</dbReference>
<dbReference type="Gene3D" id="3.40.47.10">
    <property type="match status" value="2"/>
</dbReference>
<comment type="caution">
    <text evidence="7">The sequence shown here is derived from an EMBL/GenBank/DDBJ whole genome shotgun (WGS) entry which is preliminary data.</text>
</comment>
<keyword evidence="3" id="KW-0012">Acyltransferase</keyword>
<proteinExistence type="inferred from homology"/>
<evidence type="ECO:0000256" key="4">
    <source>
        <dbReference type="PIRSR" id="PIRSR000451-1"/>
    </source>
</evidence>
<dbReference type="GO" id="GO:0016747">
    <property type="term" value="F:acyltransferase activity, transferring groups other than amino-acyl groups"/>
    <property type="evidence" value="ECO:0007669"/>
    <property type="project" value="InterPro"/>
</dbReference>
<evidence type="ECO:0000313" key="8">
    <source>
        <dbReference type="Proteomes" id="UP000460221"/>
    </source>
</evidence>
<dbReference type="PANTHER" id="PTHR11877">
    <property type="entry name" value="HYDROXYMETHYLGLUTARYL-COA SYNTHASE"/>
    <property type="match status" value="1"/>
</dbReference>
<evidence type="ECO:0000259" key="6">
    <source>
        <dbReference type="Pfam" id="PF02797"/>
    </source>
</evidence>
<dbReference type="Proteomes" id="UP000460221">
    <property type="component" value="Unassembled WGS sequence"/>
</dbReference>
<dbReference type="InterPro" id="IPR012328">
    <property type="entry name" value="Chalcone/stilbene_synt_C"/>
</dbReference>
<dbReference type="SUPFAM" id="SSF53901">
    <property type="entry name" value="Thiolase-like"/>
    <property type="match status" value="1"/>
</dbReference>
<dbReference type="InterPro" id="IPR011141">
    <property type="entry name" value="Polyketide_synthase_type-III"/>
</dbReference>
<gene>
    <name evidence="7" type="ORF">GIS00_17895</name>
</gene>
<dbReference type="InterPro" id="IPR001099">
    <property type="entry name" value="Chalcone/stilbene_synt_N"/>
</dbReference>
<reference evidence="7 8" key="1">
    <citation type="submission" date="2019-11" db="EMBL/GenBank/DDBJ databases">
        <authorList>
            <person name="Jiang L.-Q."/>
        </authorList>
    </citation>
    <scope>NUCLEOTIDE SEQUENCE [LARGE SCALE GENOMIC DNA]</scope>
    <source>
        <strain evidence="7 8">YIM 132087</strain>
    </source>
</reference>
<dbReference type="Pfam" id="PF00195">
    <property type="entry name" value="Chal_sti_synt_N"/>
    <property type="match status" value="1"/>
</dbReference>
<feature type="active site" description="Acyl-thioester intermediate" evidence="4">
    <location>
        <position position="143"/>
    </location>
</feature>
<evidence type="ECO:0000256" key="3">
    <source>
        <dbReference type="ARBA" id="ARBA00023315"/>
    </source>
</evidence>
<evidence type="ECO:0000256" key="1">
    <source>
        <dbReference type="ARBA" id="ARBA00005531"/>
    </source>
</evidence>
<dbReference type="AlphaFoldDB" id="A0A7K1FNS1"/>
<sequence>MTSLVAARTALPDHRYPQQQVTEAFAELVLGAGNAATGPGAVLRRIHGNAGVGFRHLALPIEDYPALDGFTAANAAWLTAAEELAARAVADALEQAGLTAADVDLILCTTVTGVAAPSLDARLAGRIGLRPDVKRLPLFGLGCVAGAAGIARIHDHLLGRPDGVALLVAVELCSLTVQRADASMANLVASGLFGDGAAAVVLVGTEHPLAGRGPTVEDTASHLYPDSLRTMGWDVGGDGLKIVLGADVADLVRAYLGADVRTLLDRHHLKVRDIGRWISHPGGPKVIRAIEEELDLPPEALAPTWRSLAEVGNMSSVSVLHVLEGVLTGDPPDPGTTGLLMAMGPGFCSELVLLRWLP</sequence>
<name>A0A7K1FNS1_9ACTN</name>
<dbReference type="RefSeq" id="WP_154769835.1">
    <property type="nucleotide sequence ID" value="NZ_WLYK01000008.1"/>
</dbReference>
<keyword evidence="8" id="KW-1185">Reference proteome</keyword>
<dbReference type="PIRSF" id="PIRSF000451">
    <property type="entry name" value="PKS_III"/>
    <property type="match status" value="1"/>
</dbReference>
<keyword evidence="2" id="KW-0808">Transferase</keyword>
<feature type="domain" description="Chalcone/stilbene synthase C-terminal" evidence="6">
    <location>
        <begin position="222"/>
        <end position="357"/>
    </location>
</feature>
<evidence type="ECO:0000259" key="5">
    <source>
        <dbReference type="Pfam" id="PF00195"/>
    </source>
</evidence>
<accession>A0A7K1FNS1</accession>
<dbReference type="PANTHER" id="PTHR11877:SF99">
    <property type="entry name" value="1,3,6,8-TETRAHYDROXYNAPHTHALENE SYNTHASE"/>
    <property type="match status" value="1"/>
</dbReference>
<organism evidence="7 8">
    <name type="scientific">Nakamurella alba</name>
    <dbReference type="NCBI Taxonomy" id="2665158"/>
    <lineage>
        <taxon>Bacteria</taxon>
        <taxon>Bacillati</taxon>
        <taxon>Actinomycetota</taxon>
        <taxon>Actinomycetes</taxon>
        <taxon>Nakamurellales</taxon>
        <taxon>Nakamurellaceae</taxon>
        <taxon>Nakamurella</taxon>
    </lineage>
</organism>
<dbReference type="Pfam" id="PF02797">
    <property type="entry name" value="Chal_sti_synt_C"/>
    <property type="match status" value="1"/>
</dbReference>
<dbReference type="InterPro" id="IPR016039">
    <property type="entry name" value="Thiolase-like"/>
</dbReference>
<dbReference type="FunFam" id="3.40.47.10:FF:000014">
    <property type="entry name" value="Chalcone synthase 1"/>
    <property type="match status" value="1"/>
</dbReference>
<dbReference type="EMBL" id="WLYK01000008">
    <property type="protein sequence ID" value="MTD15811.1"/>
    <property type="molecule type" value="Genomic_DNA"/>
</dbReference>
<feature type="domain" description="Chalcone/stilbene synthase N-terminal" evidence="5">
    <location>
        <begin position="4"/>
        <end position="204"/>
    </location>
</feature>
<evidence type="ECO:0000313" key="7">
    <source>
        <dbReference type="EMBL" id="MTD15811.1"/>
    </source>
</evidence>
<protein>
    <submittedName>
        <fullName evidence="7">Type III polyketide synthase</fullName>
    </submittedName>
</protein>
<comment type="similarity">
    <text evidence="1">Belongs to the thiolase-like superfamily. Chalcone/stilbene synthases family.</text>
</comment>
<dbReference type="GO" id="GO:0030639">
    <property type="term" value="P:polyketide biosynthetic process"/>
    <property type="evidence" value="ECO:0007669"/>
    <property type="project" value="TreeGrafter"/>
</dbReference>
<evidence type="ECO:0000256" key="2">
    <source>
        <dbReference type="ARBA" id="ARBA00022679"/>
    </source>
</evidence>